<organism evidence="1 2">
    <name type="scientific">Diversispora epigaea</name>
    <dbReference type="NCBI Taxonomy" id="1348612"/>
    <lineage>
        <taxon>Eukaryota</taxon>
        <taxon>Fungi</taxon>
        <taxon>Fungi incertae sedis</taxon>
        <taxon>Mucoromycota</taxon>
        <taxon>Glomeromycotina</taxon>
        <taxon>Glomeromycetes</taxon>
        <taxon>Diversisporales</taxon>
        <taxon>Diversisporaceae</taxon>
        <taxon>Diversispora</taxon>
    </lineage>
</organism>
<accession>A0A397J911</accession>
<name>A0A397J911_9GLOM</name>
<evidence type="ECO:0000313" key="2">
    <source>
        <dbReference type="Proteomes" id="UP000266861"/>
    </source>
</evidence>
<evidence type="ECO:0008006" key="3">
    <source>
        <dbReference type="Google" id="ProtNLM"/>
    </source>
</evidence>
<dbReference type="AlphaFoldDB" id="A0A397J911"/>
<evidence type="ECO:0000313" key="1">
    <source>
        <dbReference type="EMBL" id="RHZ81674.1"/>
    </source>
</evidence>
<dbReference type="Proteomes" id="UP000266861">
    <property type="component" value="Unassembled WGS sequence"/>
</dbReference>
<sequence length="145" mass="16970">MVSDGNFREYLKKFFNNINWEQKLENLWDLSHKIIPFHTITRSIVRCWNVRVTHRPTFEELKEELMKYYGANQESTNTTTKTTTPLNYQTHTQAIFTSRLLNCSSLPKPKNAENFKKELEELTQSMPNSCPSKDSGTIDLAMSNF</sequence>
<reference evidence="1 2" key="1">
    <citation type="submission" date="2018-08" db="EMBL/GenBank/DDBJ databases">
        <title>Genome and evolution of the arbuscular mycorrhizal fungus Diversispora epigaea (formerly Glomus versiforme) and its bacterial endosymbionts.</title>
        <authorList>
            <person name="Sun X."/>
            <person name="Fei Z."/>
            <person name="Harrison M."/>
        </authorList>
    </citation>
    <scope>NUCLEOTIDE SEQUENCE [LARGE SCALE GENOMIC DNA]</scope>
    <source>
        <strain evidence="1 2">IT104</strain>
    </source>
</reference>
<dbReference type="EMBL" id="PQFF01000109">
    <property type="protein sequence ID" value="RHZ81674.1"/>
    <property type="molecule type" value="Genomic_DNA"/>
</dbReference>
<comment type="caution">
    <text evidence="1">The sequence shown here is derived from an EMBL/GenBank/DDBJ whole genome shotgun (WGS) entry which is preliminary data.</text>
</comment>
<protein>
    <recommendedName>
        <fullName evidence="3">Serine-threonine/tyrosine-protein kinase catalytic domain-containing protein</fullName>
    </recommendedName>
</protein>
<proteinExistence type="predicted"/>
<keyword evidence="2" id="KW-1185">Reference proteome</keyword>
<dbReference type="OrthoDB" id="4062651at2759"/>
<gene>
    <name evidence="1" type="ORF">Glove_117g34</name>
</gene>